<evidence type="ECO:0000313" key="2">
    <source>
        <dbReference type="Proteomes" id="UP001500547"/>
    </source>
</evidence>
<name>A0ABP9QLP1_9RHOO</name>
<organism evidence="1 2">
    <name type="scientific">Viridibacterium curvum</name>
    <dbReference type="NCBI Taxonomy" id="1101404"/>
    <lineage>
        <taxon>Bacteria</taxon>
        <taxon>Pseudomonadati</taxon>
        <taxon>Pseudomonadota</taxon>
        <taxon>Betaproteobacteria</taxon>
        <taxon>Rhodocyclales</taxon>
        <taxon>Rhodocyclaceae</taxon>
        <taxon>Viridibacterium</taxon>
    </lineage>
</organism>
<keyword evidence="2" id="KW-1185">Reference proteome</keyword>
<gene>
    <name evidence="1" type="ORF">GCM10025770_16990</name>
</gene>
<comment type="caution">
    <text evidence="1">The sequence shown here is derived from an EMBL/GenBank/DDBJ whole genome shotgun (WGS) entry which is preliminary data.</text>
</comment>
<dbReference type="RefSeq" id="WP_345532474.1">
    <property type="nucleotide sequence ID" value="NZ_BAABLD010000008.1"/>
</dbReference>
<evidence type="ECO:0000313" key="1">
    <source>
        <dbReference type="EMBL" id="GAA5163957.1"/>
    </source>
</evidence>
<dbReference type="EMBL" id="BAABLD010000008">
    <property type="protein sequence ID" value="GAA5163957.1"/>
    <property type="molecule type" value="Genomic_DNA"/>
</dbReference>
<sequence>MVLWNGIPMYAPLTPEYYAIPGAQRCVFRIMQDQGDTQAWNLYWLTKPETDNLLVRKEEWFNYYHSLSETQTEAFYEALDTEVSQRLTLASVVALAPREAIHLVANAQLEKTRFYHLYDGEAWRQTMMGRLFLAARLERDHLPPPTEQADVVWIDFHTRHHGLRNGTQHRPG</sequence>
<protein>
    <submittedName>
        <fullName evidence="1">Uncharacterized protein</fullName>
    </submittedName>
</protein>
<reference evidence="2" key="1">
    <citation type="journal article" date="2019" name="Int. J. Syst. Evol. Microbiol.">
        <title>The Global Catalogue of Microorganisms (GCM) 10K type strain sequencing project: providing services to taxonomists for standard genome sequencing and annotation.</title>
        <authorList>
            <consortium name="The Broad Institute Genomics Platform"/>
            <consortium name="The Broad Institute Genome Sequencing Center for Infectious Disease"/>
            <person name="Wu L."/>
            <person name="Ma J."/>
        </authorList>
    </citation>
    <scope>NUCLEOTIDE SEQUENCE [LARGE SCALE GENOMIC DNA]</scope>
    <source>
        <strain evidence="2">JCM 18715</strain>
    </source>
</reference>
<proteinExistence type="predicted"/>
<accession>A0ABP9QLP1</accession>
<dbReference type="Proteomes" id="UP001500547">
    <property type="component" value="Unassembled WGS sequence"/>
</dbReference>